<dbReference type="InterPro" id="IPR013320">
    <property type="entry name" value="ConA-like_dom_sf"/>
</dbReference>
<feature type="domain" description="L-type lectin-like" evidence="9">
    <location>
        <begin position="1"/>
        <end position="196"/>
    </location>
</feature>
<evidence type="ECO:0000256" key="6">
    <source>
        <dbReference type="SAM" id="Coils"/>
    </source>
</evidence>
<keyword evidence="6" id="KW-0175">Coiled coil</keyword>
<dbReference type="GO" id="GO:0005793">
    <property type="term" value="C:endoplasmic reticulum-Golgi intermediate compartment"/>
    <property type="evidence" value="ECO:0007669"/>
    <property type="project" value="TreeGrafter"/>
</dbReference>
<feature type="region of interest" description="Disordered" evidence="7">
    <location>
        <begin position="285"/>
        <end position="306"/>
    </location>
</feature>
<dbReference type="PROSITE" id="PS51328">
    <property type="entry name" value="L_LECTIN_LIKE"/>
    <property type="match status" value="1"/>
</dbReference>
<evidence type="ECO:0000256" key="7">
    <source>
        <dbReference type="SAM" id="MobiDB-lite"/>
    </source>
</evidence>
<keyword evidence="4 8" id="KW-1133">Transmembrane helix</keyword>
<dbReference type="PANTHER" id="PTHR12223">
    <property type="entry name" value="VESICULAR MANNOSE-BINDING LECTIN"/>
    <property type="match status" value="1"/>
</dbReference>
<evidence type="ECO:0000256" key="3">
    <source>
        <dbReference type="ARBA" id="ARBA00022729"/>
    </source>
</evidence>
<dbReference type="GO" id="GO:0006888">
    <property type="term" value="P:endoplasmic reticulum to Golgi vesicle-mediated transport"/>
    <property type="evidence" value="ECO:0007669"/>
    <property type="project" value="TreeGrafter"/>
</dbReference>
<feature type="region of interest" description="Disordered" evidence="7">
    <location>
        <begin position="199"/>
        <end position="237"/>
    </location>
</feature>
<dbReference type="GO" id="GO:0005537">
    <property type="term" value="F:D-mannose binding"/>
    <property type="evidence" value="ECO:0007669"/>
    <property type="project" value="TreeGrafter"/>
</dbReference>
<evidence type="ECO:0000256" key="8">
    <source>
        <dbReference type="SAM" id="Phobius"/>
    </source>
</evidence>
<evidence type="ECO:0000256" key="2">
    <source>
        <dbReference type="ARBA" id="ARBA00022692"/>
    </source>
</evidence>
<keyword evidence="2 8" id="KW-0812">Transmembrane</keyword>
<evidence type="ECO:0000256" key="4">
    <source>
        <dbReference type="ARBA" id="ARBA00022989"/>
    </source>
</evidence>
<evidence type="ECO:0000313" key="10">
    <source>
        <dbReference type="EMBL" id="CAD8485354.1"/>
    </source>
</evidence>
<keyword evidence="5 8" id="KW-0472">Membrane</keyword>
<dbReference type="InterPro" id="IPR051136">
    <property type="entry name" value="Intracellular_Lectin-GPT"/>
</dbReference>
<gene>
    <name evidence="10" type="ORF">HPHI1048_LOCUS11148</name>
</gene>
<dbReference type="GO" id="GO:0005789">
    <property type="term" value="C:endoplasmic reticulum membrane"/>
    <property type="evidence" value="ECO:0007669"/>
    <property type="project" value="TreeGrafter"/>
</dbReference>
<dbReference type="Pfam" id="PF03388">
    <property type="entry name" value="Lectin_leg-like"/>
    <property type="match status" value="1"/>
</dbReference>
<name>A0A7S0HG96_9CRYP</name>
<dbReference type="PANTHER" id="PTHR12223:SF28">
    <property type="entry name" value="LECTIN, MANNOSE BINDING 1 LIKE"/>
    <property type="match status" value="1"/>
</dbReference>
<dbReference type="EMBL" id="HBEO01016320">
    <property type="protein sequence ID" value="CAD8485354.1"/>
    <property type="molecule type" value="Transcribed_RNA"/>
</dbReference>
<dbReference type="SUPFAM" id="SSF49899">
    <property type="entry name" value="Concanavalin A-like lectins/glucanases"/>
    <property type="match status" value="1"/>
</dbReference>
<dbReference type="InterPro" id="IPR005052">
    <property type="entry name" value="Lectin_leg"/>
</dbReference>
<keyword evidence="3" id="KW-0732">Signal</keyword>
<evidence type="ECO:0000256" key="1">
    <source>
        <dbReference type="ARBA" id="ARBA00004479"/>
    </source>
</evidence>
<dbReference type="GO" id="GO:0000139">
    <property type="term" value="C:Golgi membrane"/>
    <property type="evidence" value="ECO:0007669"/>
    <property type="project" value="TreeGrafter"/>
</dbReference>
<evidence type="ECO:0000259" key="9">
    <source>
        <dbReference type="PROSITE" id="PS51328"/>
    </source>
</evidence>
<comment type="subcellular location">
    <subcellularLocation>
        <location evidence="1">Membrane</location>
        <topology evidence="1">Single-pass type I membrane protein</topology>
    </subcellularLocation>
</comment>
<protein>
    <recommendedName>
        <fullName evidence="9">L-type lectin-like domain-containing protein</fullName>
    </recommendedName>
</protein>
<accession>A0A7S0HG96</accession>
<organism evidence="10">
    <name type="scientific">Hanusia phi</name>
    <dbReference type="NCBI Taxonomy" id="3032"/>
    <lineage>
        <taxon>Eukaryota</taxon>
        <taxon>Cryptophyceae</taxon>
        <taxon>Pyrenomonadales</taxon>
        <taxon>Geminigeraceae</taxon>
        <taxon>Hanusia</taxon>
    </lineage>
</organism>
<feature type="coiled-coil region" evidence="6">
    <location>
        <begin position="392"/>
        <end position="419"/>
    </location>
</feature>
<sequence>MGSSVVTETFIRLTPSEAGHEGALWSQRKMPYREWELELTFKVVGARYLGGDGFALWFTKQSEGFGGTFGNREDFHGVGVVLDTYDNDGKRDNPSIMAFSSKGELRFDHDSDGREQKLPGAQCKLGFRNSRSPVMLRIRYQDKTLTVDHDIRGKASYTQCFKVNVEMPDEYFVGLSAHTGQVADNHDIYSLELTSLDPALPHDEQQDRPPAAESSKQNKSEHLPHESAQEQHEWRRDDDRHLQRFADALQRWVDMPAARKDEVRKLRSDLTKDGGVQEIKEVVDSVQEEEVKGPEGISVDAKAPPQVDGDLELSSSFKNEVKETLGLIQAEIRQIAHEMRGTITLAHAVSSQSGEEAVAGGPARSASELLVEIGEIVLRSEKSMVTEMGLSSSGLKQHLDEVKRDLANLQAMVQNTLIKSSHDVLSKVLTLQSDNQKILHLLAEIHQRKAEGPVAATDSRVEPRLEKQTSSSSGVSYTIFLVSQLVWIVILIAVNSCGKKKDGMDFLPTSSAKRSV</sequence>
<evidence type="ECO:0000256" key="5">
    <source>
        <dbReference type="ARBA" id="ARBA00023136"/>
    </source>
</evidence>
<dbReference type="AlphaFoldDB" id="A0A7S0HG96"/>
<reference evidence="10" key="1">
    <citation type="submission" date="2021-01" db="EMBL/GenBank/DDBJ databases">
        <authorList>
            <person name="Corre E."/>
            <person name="Pelletier E."/>
            <person name="Niang G."/>
            <person name="Scheremetjew M."/>
            <person name="Finn R."/>
            <person name="Kale V."/>
            <person name="Holt S."/>
            <person name="Cochrane G."/>
            <person name="Meng A."/>
            <person name="Brown T."/>
            <person name="Cohen L."/>
        </authorList>
    </citation>
    <scope>NUCLEOTIDE SEQUENCE</scope>
    <source>
        <strain evidence="10">CCMP325</strain>
    </source>
</reference>
<feature type="transmembrane region" description="Helical" evidence="8">
    <location>
        <begin position="474"/>
        <end position="494"/>
    </location>
</feature>
<proteinExistence type="predicted"/>
<dbReference type="Gene3D" id="2.60.120.200">
    <property type="match status" value="1"/>
</dbReference>
<feature type="compositionally biased region" description="Basic and acidic residues" evidence="7">
    <location>
        <begin position="216"/>
        <end position="237"/>
    </location>
</feature>
<dbReference type="GO" id="GO:0030134">
    <property type="term" value="C:COPII-coated ER to Golgi transport vesicle"/>
    <property type="evidence" value="ECO:0007669"/>
    <property type="project" value="TreeGrafter"/>
</dbReference>